<evidence type="ECO:0000256" key="1">
    <source>
        <dbReference type="SAM" id="MobiDB-lite"/>
    </source>
</evidence>
<name>A0AA40BF87_9PEZI</name>
<reference evidence="2" key="1">
    <citation type="submission" date="2023-06" db="EMBL/GenBank/DDBJ databases">
        <title>Genome-scale phylogeny and comparative genomics of the fungal order Sordariales.</title>
        <authorList>
            <consortium name="Lawrence Berkeley National Laboratory"/>
            <person name="Hensen N."/>
            <person name="Bonometti L."/>
            <person name="Westerberg I."/>
            <person name="Brannstrom I.O."/>
            <person name="Guillou S."/>
            <person name="Cros-Aarteil S."/>
            <person name="Calhoun S."/>
            <person name="Haridas S."/>
            <person name="Kuo A."/>
            <person name="Mondo S."/>
            <person name="Pangilinan J."/>
            <person name="Riley R."/>
            <person name="LaButti K."/>
            <person name="Andreopoulos B."/>
            <person name="Lipzen A."/>
            <person name="Chen C."/>
            <person name="Yanf M."/>
            <person name="Daum C."/>
            <person name="Ng V."/>
            <person name="Clum A."/>
            <person name="Steindorff A."/>
            <person name="Ohm R."/>
            <person name="Martin F."/>
            <person name="Silar P."/>
            <person name="Natvig D."/>
            <person name="Lalanne C."/>
            <person name="Gautier V."/>
            <person name="Ament-velasquez S.L."/>
            <person name="Kruys A."/>
            <person name="Hutchinson M.I."/>
            <person name="Powell A.J."/>
            <person name="Barry K."/>
            <person name="Miller A.N."/>
            <person name="Grigoriev I.V."/>
            <person name="Debuchy R."/>
            <person name="Gladieux P."/>
            <person name="Thoren M.H."/>
            <person name="Johannesson H."/>
        </authorList>
    </citation>
    <scope>NUCLEOTIDE SEQUENCE</scope>
    <source>
        <strain evidence="2">SMH2392-1A</strain>
    </source>
</reference>
<evidence type="ECO:0000313" key="3">
    <source>
        <dbReference type="Proteomes" id="UP001172101"/>
    </source>
</evidence>
<dbReference type="RefSeq" id="XP_060302034.1">
    <property type="nucleotide sequence ID" value="XM_060444537.1"/>
</dbReference>
<dbReference type="GeneID" id="85327807"/>
<comment type="caution">
    <text evidence="2">The sequence shown here is derived from an EMBL/GenBank/DDBJ whole genome shotgun (WGS) entry which is preliminary data.</text>
</comment>
<dbReference type="Proteomes" id="UP001172101">
    <property type="component" value="Unassembled WGS sequence"/>
</dbReference>
<feature type="region of interest" description="Disordered" evidence="1">
    <location>
        <begin position="190"/>
        <end position="210"/>
    </location>
</feature>
<gene>
    <name evidence="2" type="ORF">B0T26DRAFT_745238</name>
</gene>
<evidence type="ECO:0000313" key="2">
    <source>
        <dbReference type="EMBL" id="KAK0733157.1"/>
    </source>
</evidence>
<proteinExistence type="predicted"/>
<sequence length="210" mass="23811">MDVDSKDLGGGFGLLERVVSQYPMLTTLASYVSIDLFYLALTCRANHASILGSPTRETFTPEELRDGVWRSLENVHDAIPEVRLFNITRDEAGGLVAGTHHIRCLRPHILHKEHVWNVMALCETCDDKKEKELKGKFLNERCNCDAIRWWVCTSCAERQEDEDPTYRYWIGEFGAAYPTPYPPLPYPELVRQQESAVTEPDAAEPDVASP</sequence>
<keyword evidence="3" id="KW-1185">Reference proteome</keyword>
<dbReference type="AlphaFoldDB" id="A0AA40BF87"/>
<accession>A0AA40BF87</accession>
<dbReference type="EMBL" id="JAUIRO010000001">
    <property type="protein sequence ID" value="KAK0733157.1"/>
    <property type="molecule type" value="Genomic_DNA"/>
</dbReference>
<organism evidence="2 3">
    <name type="scientific">Lasiosphaeria miniovina</name>
    <dbReference type="NCBI Taxonomy" id="1954250"/>
    <lineage>
        <taxon>Eukaryota</taxon>
        <taxon>Fungi</taxon>
        <taxon>Dikarya</taxon>
        <taxon>Ascomycota</taxon>
        <taxon>Pezizomycotina</taxon>
        <taxon>Sordariomycetes</taxon>
        <taxon>Sordariomycetidae</taxon>
        <taxon>Sordariales</taxon>
        <taxon>Lasiosphaeriaceae</taxon>
        <taxon>Lasiosphaeria</taxon>
    </lineage>
</organism>
<protein>
    <submittedName>
        <fullName evidence="2">Uncharacterized protein</fullName>
    </submittedName>
</protein>